<dbReference type="AlphaFoldDB" id="A0A0J1GFB5"/>
<accession>A0A0J1GFB5</accession>
<organism evidence="1 2">
    <name type="scientific">Photobacterium aphoticum</name>
    <dbReference type="NCBI Taxonomy" id="754436"/>
    <lineage>
        <taxon>Bacteria</taxon>
        <taxon>Pseudomonadati</taxon>
        <taxon>Pseudomonadota</taxon>
        <taxon>Gammaproteobacteria</taxon>
        <taxon>Vibrionales</taxon>
        <taxon>Vibrionaceae</taxon>
        <taxon>Photobacterium</taxon>
    </lineage>
</organism>
<dbReference type="PATRIC" id="fig|754436.4.peg.4792"/>
<proteinExistence type="predicted"/>
<name>A0A0J1GFB5_9GAMM</name>
<comment type="caution">
    <text evidence="1">The sequence shown here is derived from an EMBL/GenBank/DDBJ whole genome shotgun (WGS) entry which is preliminary data.</text>
</comment>
<dbReference type="RefSeq" id="WP_047876744.1">
    <property type="nucleotide sequence ID" value="NZ_BMYC01000035.1"/>
</dbReference>
<evidence type="ECO:0000313" key="2">
    <source>
        <dbReference type="Proteomes" id="UP000036426"/>
    </source>
</evidence>
<reference evidence="1 2" key="1">
    <citation type="submission" date="2015-05" db="EMBL/GenBank/DDBJ databases">
        <title>Photobacterium galathea sp. nov.</title>
        <authorList>
            <person name="Machado H."/>
            <person name="Gram L."/>
        </authorList>
    </citation>
    <scope>NUCLEOTIDE SEQUENCE [LARGE SCALE GENOMIC DNA]</scope>
    <source>
        <strain evidence="1 2">DSM 25995</strain>
    </source>
</reference>
<dbReference type="EMBL" id="LDOV01000058">
    <property type="protein sequence ID" value="KLU98402.1"/>
    <property type="molecule type" value="Genomic_DNA"/>
</dbReference>
<keyword evidence="2" id="KW-1185">Reference proteome</keyword>
<dbReference type="Proteomes" id="UP000036426">
    <property type="component" value="Unassembled WGS sequence"/>
</dbReference>
<evidence type="ECO:0000313" key="1">
    <source>
        <dbReference type="EMBL" id="KLU98402.1"/>
    </source>
</evidence>
<sequence length="226" mass="25768">MKKLSLNGAMLGFIAPQLSEQEVLTRLAYNAALIAEKVEQPVNAARVGQEYYLVNPNDAELEQALSDAEHSVRSYDLYLVRYQHKAANLVPVPTHSSNPWNMTKSLVLDTATKQVVKIRSNKEQECYEFEVVSELARTDFAEVTEEQWTEIQEKFAQNHQINTMDDAVRYGLLKDTGSNDEVEQALNKTEESDSDDFGEYMKETFNEELNMDMNMDTDDDLLALLK</sequence>
<gene>
    <name evidence="1" type="ORF">ABT58_22840</name>
</gene>
<protein>
    <submittedName>
        <fullName evidence="1">Uncharacterized protein</fullName>
    </submittedName>
</protein>